<name>A0A930YAA1_9ACTN</name>
<dbReference type="PANTHER" id="PTHR10806:SF6">
    <property type="entry name" value="SIGNAL PEPTIDASE COMPLEX CATALYTIC SUBUNIT SEC11"/>
    <property type="match status" value="1"/>
</dbReference>
<evidence type="ECO:0000313" key="8">
    <source>
        <dbReference type="EMBL" id="MBF4161198.1"/>
    </source>
</evidence>
<evidence type="ECO:0000256" key="2">
    <source>
        <dbReference type="ARBA" id="ARBA00022692"/>
    </source>
</evidence>
<dbReference type="EMBL" id="JADIVZ010000002">
    <property type="protein sequence ID" value="MBF4161198.1"/>
    <property type="molecule type" value="Genomic_DNA"/>
</dbReference>
<dbReference type="PANTHER" id="PTHR10806">
    <property type="entry name" value="SIGNAL PEPTIDASE COMPLEX CATALYTIC SUBUNIT SEC11"/>
    <property type="match status" value="1"/>
</dbReference>
<comment type="subcellular location">
    <subcellularLocation>
        <location evidence="1">Membrane</location>
    </subcellularLocation>
</comment>
<dbReference type="SUPFAM" id="SSF51306">
    <property type="entry name" value="LexA/Signal peptidase"/>
    <property type="match status" value="1"/>
</dbReference>
<dbReference type="GO" id="GO:0016020">
    <property type="term" value="C:membrane"/>
    <property type="evidence" value="ECO:0007669"/>
    <property type="project" value="UniProtKB-SubCell"/>
</dbReference>
<reference evidence="8" key="1">
    <citation type="submission" date="2020-11" db="EMBL/GenBank/DDBJ databases">
        <title>Nocardioides sp. CBS4Y-1, whole genome shotgun sequence.</title>
        <authorList>
            <person name="Tuo L."/>
        </authorList>
    </citation>
    <scope>NUCLEOTIDE SEQUENCE</scope>
    <source>
        <strain evidence="8">CBS4Y-1</strain>
    </source>
</reference>
<feature type="domain" description="Peptidase S26" evidence="7">
    <location>
        <begin position="25"/>
        <end position="98"/>
    </location>
</feature>
<dbReference type="GO" id="GO:0006465">
    <property type="term" value="P:signal peptide processing"/>
    <property type="evidence" value="ECO:0007669"/>
    <property type="project" value="UniProtKB-UniRule"/>
</dbReference>
<keyword evidence="3 6" id="KW-1133">Transmembrane helix</keyword>
<keyword evidence="8" id="KW-0378">Hydrolase</keyword>
<dbReference type="EC" id="3.4.21.89" evidence="5"/>
<evidence type="ECO:0000313" key="9">
    <source>
        <dbReference type="Proteomes" id="UP000656804"/>
    </source>
</evidence>
<proteinExistence type="predicted"/>
<dbReference type="AlphaFoldDB" id="A0A930YAA1"/>
<comment type="caution">
    <text evidence="8">The sequence shown here is derived from an EMBL/GenBank/DDBJ whole genome shotgun (WGS) entry which is preliminary data.</text>
</comment>
<sequence length="187" mass="20391">MATSRRVRSNLRVVGSALGWLVSGLLFLVICASVLVPRVAGATPYTILTGSMTPKYPPGTLMVVRPVDLDRVEVGDVITYQVESGEPTVVTHRVVGVGYRADGERVLTTQGDANKTPDAKPVRAVQVRGELWYAVPWVGHLGVLFSPDQRQRLTYLVAGGLFAYAAGIVVSGWLRNRPRPKARRRMP</sequence>
<evidence type="ECO:0000259" key="7">
    <source>
        <dbReference type="Pfam" id="PF10502"/>
    </source>
</evidence>
<dbReference type="InterPro" id="IPR036286">
    <property type="entry name" value="LexA/Signal_pep-like_sf"/>
</dbReference>
<evidence type="ECO:0000256" key="5">
    <source>
        <dbReference type="NCBIfam" id="TIGR02228"/>
    </source>
</evidence>
<evidence type="ECO:0000256" key="6">
    <source>
        <dbReference type="SAM" id="Phobius"/>
    </source>
</evidence>
<gene>
    <name evidence="8" type="ORF">ISG29_05800</name>
</gene>
<feature type="transmembrane region" description="Helical" evidence="6">
    <location>
        <begin position="153"/>
        <end position="174"/>
    </location>
</feature>
<keyword evidence="9" id="KW-1185">Reference proteome</keyword>
<feature type="transmembrane region" description="Helical" evidence="6">
    <location>
        <begin position="12"/>
        <end position="36"/>
    </location>
</feature>
<dbReference type="CDD" id="cd06530">
    <property type="entry name" value="S26_SPase_I"/>
    <property type="match status" value="1"/>
</dbReference>
<dbReference type="Proteomes" id="UP000656804">
    <property type="component" value="Unassembled WGS sequence"/>
</dbReference>
<protein>
    <recommendedName>
        <fullName evidence="5">Signal peptidase I</fullName>
        <ecNumber evidence="5">3.4.21.89</ecNumber>
    </recommendedName>
</protein>
<evidence type="ECO:0000256" key="1">
    <source>
        <dbReference type="ARBA" id="ARBA00004370"/>
    </source>
</evidence>
<dbReference type="InterPro" id="IPR019533">
    <property type="entry name" value="Peptidase_S26"/>
</dbReference>
<dbReference type="GO" id="GO:0009003">
    <property type="term" value="F:signal peptidase activity"/>
    <property type="evidence" value="ECO:0007669"/>
    <property type="project" value="UniProtKB-EC"/>
</dbReference>
<dbReference type="NCBIfam" id="TIGR02228">
    <property type="entry name" value="sigpep_I_arch"/>
    <property type="match status" value="1"/>
</dbReference>
<dbReference type="Pfam" id="PF10502">
    <property type="entry name" value="Peptidase_S26"/>
    <property type="match status" value="1"/>
</dbReference>
<keyword evidence="4 6" id="KW-0472">Membrane</keyword>
<keyword evidence="2 6" id="KW-0812">Transmembrane</keyword>
<accession>A0A930YAA1</accession>
<dbReference type="GO" id="GO:0004252">
    <property type="term" value="F:serine-type endopeptidase activity"/>
    <property type="evidence" value="ECO:0007669"/>
    <property type="project" value="UniProtKB-UniRule"/>
</dbReference>
<evidence type="ECO:0000256" key="3">
    <source>
        <dbReference type="ARBA" id="ARBA00022989"/>
    </source>
</evidence>
<organism evidence="8 9">
    <name type="scientific">Nocardioides acrostichi</name>
    <dbReference type="NCBI Taxonomy" id="2784339"/>
    <lineage>
        <taxon>Bacteria</taxon>
        <taxon>Bacillati</taxon>
        <taxon>Actinomycetota</taxon>
        <taxon>Actinomycetes</taxon>
        <taxon>Propionibacteriales</taxon>
        <taxon>Nocardioidaceae</taxon>
        <taxon>Nocardioides</taxon>
    </lineage>
</organism>
<evidence type="ECO:0000256" key="4">
    <source>
        <dbReference type="ARBA" id="ARBA00023136"/>
    </source>
</evidence>
<dbReference type="InterPro" id="IPR001733">
    <property type="entry name" value="Peptidase_S26B"/>
</dbReference>